<keyword evidence="2 7" id="KW-0812">Transmembrane</keyword>
<comment type="subcellular location">
    <subcellularLocation>
        <location evidence="1">Membrane</location>
        <topology evidence="1">Multi-pass membrane protein</topology>
    </subcellularLocation>
</comment>
<dbReference type="InterPro" id="IPR059010">
    <property type="entry name" value="TMEM179-179B"/>
</dbReference>
<dbReference type="EMBL" id="CAXITT010000006">
    <property type="protein sequence ID" value="CAL1526571.1"/>
    <property type="molecule type" value="Genomic_DNA"/>
</dbReference>
<evidence type="ECO:0000313" key="8">
    <source>
        <dbReference type="EMBL" id="CAL1526571.1"/>
    </source>
</evidence>
<sequence>MVFKAFSRLKAPSQTTDVSSTYDELKKSLLPEDNPSHSSSYLTVGLYPVHCLVQSPTTDETVLERRMANCFLRAFITLLHLALAGGAGFVCVYSIIGWDTTYQCLPTLFNKDGTSMKFVNGLPTVCSVIVFSMSGVCILNFLMSILVNVRWIHTCIVHNNLVLSLLMGAISVFGGSLFTVHYMLWCDSMQQGSFFDSCSRAADYFHDNTGTSMSDYKHKIEVQQIATWALFPLSLFAVLTYILIIRISSRPDHGENSGSYRYLVLREEDTPLLHPTYNPTTRNAAYDSSVRYTPAYTDGVTRAGAGGPNYTPTATSAPLVRNTSSSFSQAAPPYGAAPPQSYGAAPPQSNGAALSSSYNANSVTMRPLSPQGAPTSSES</sequence>
<feature type="transmembrane region" description="Helical" evidence="7">
    <location>
        <begin position="118"/>
        <end position="149"/>
    </location>
</feature>
<feature type="transmembrane region" description="Helical" evidence="7">
    <location>
        <begin position="225"/>
        <end position="244"/>
    </location>
</feature>
<reference evidence="8 9" key="1">
    <citation type="submission" date="2024-04" db="EMBL/GenBank/DDBJ databases">
        <authorList>
            <consortium name="Genoscope - CEA"/>
            <person name="William W."/>
        </authorList>
    </citation>
    <scope>NUCLEOTIDE SEQUENCE [LARGE SCALE GENOMIC DNA]</scope>
</reference>
<evidence type="ECO:0000256" key="4">
    <source>
        <dbReference type="ARBA" id="ARBA00023136"/>
    </source>
</evidence>
<accession>A0AAV2GZ90</accession>
<feature type="compositionally biased region" description="Low complexity" evidence="6">
    <location>
        <begin position="328"/>
        <end position="349"/>
    </location>
</feature>
<feature type="region of interest" description="Disordered" evidence="6">
    <location>
        <begin position="300"/>
        <end position="379"/>
    </location>
</feature>
<feature type="transmembrane region" description="Helical" evidence="7">
    <location>
        <begin position="161"/>
        <end position="185"/>
    </location>
</feature>
<keyword evidence="4 7" id="KW-0472">Membrane</keyword>
<comment type="caution">
    <text evidence="8">The sequence shown here is derived from an EMBL/GenBank/DDBJ whole genome shotgun (WGS) entry which is preliminary data.</text>
</comment>
<evidence type="ECO:0000256" key="6">
    <source>
        <dbReference type="SAM" id="MobiDB-lite"/>
    </source>
</evidence>
<protein>
    <submittedName>
        <fullName evidence="8">Uncharacterized protein</fullName>
    </submittedName>
</protein>
<feature type="compositionally biased region" description="Polar residues" evidence="6">
    <location>
        <begin position="310"/>
        <end position="327"/>
    </location>
</feature>
<keyword evidence="3 7" id="KW-1133">Transmembrane helix</keyword>
<name>A0AAV2GZ90_LYMST</name>
<proteinExistence type="inferred from homology"/>
<dbReference type="AlphaFoldDB" id="A0AAV2GZ90"/>
<evidence type="ECO:0000256" key="7">
    <source>
        <dbReference type="SAM" id="Phobius"/>
    </source>
</evidence>
<dbReference type="Proteomes" id="UP001497497">
    <property type="component" value="Unassembled WGS sequence"/>
</dbReference>
<evidence type="ECO:0000313" key="9">
    <source>
        <dbReference type="Proteomes" id="UP001497497"/>
    </source>
</evidence>
<keyword evidence="9" id="KW-1185">Reference proteome</keyword>
<feature type="transmembrane region" description="Helical" evidence="7">
    <location>
        <begin position="75"/>
        <end position="98"/>
    </location>
</feature>
<comment type="similarity">
    <text evidence="5">Belongs to the TMEM179 family.</text>
</comment>
<organism evidence="8 9">
    <name type="scientific">Lymnaea stagnalis</name>
    <name type="common">Great pond snail</name>
    <name type="synonym">Helix stagnalis</name>
    <dbReference type="NCBI Taxonomy" id="6523"/>
    <lineage>
        <taxon>Eukaryota</taxon>
        <taxon>Metazoa</taxon>
        <taxon>Spiralia</taxon>
        <taxon>Lophotrochozoa</taxon>
        <taxon>Mollusca</taxon>
        <taxon>Gastropoda</taxon>
        <taxon>Heterobranchia</taxon>
        <taxon>Euthyneura</taxon>
        <taxon>Panpulmonata</taxon>
        <taxon>Hygrophila</taxon>
        <taxon>Lymnaeoidea</taxon>
        <taxon>Lymnaeidae</taxon>
        <taxon>Lymnaea</taxon>
    </lineage>
</organism>
<evidence type="ECO:0000256" key="3">
    <source>
        <dbReference type="ARBA" id="ARBA00022989"/>
    </source>
</evidence>
<feature type="compositionally biased region" description="Polar residues" evidence="6">
    <location>
        <begin position="350"/>
        <end position="364"/>
    </location>
</feature>
<evidence type="ECO:0000256" key="5">
    <source>
        <dbReference type="ARBA" id="ARBA00093776"/>
    </source>
</evidence>
<gene>
    <name evidence="8" type="ORF">GSLYS_00000748001</name>
</gene>
<evidence type="ECO:0000256" key="2">
    <source>
        <dbReference type="ARBA" id="ARBA00022692"/>
    </source>
</evidence>
<evidence type="ECO:0000256" key="1">
    <source>
        <dbReference type="ARBA" id="ARBA00004141"/>
    </source>
</evidence>
<dbReference type="Pfam" id="PF26158">
    <property type="entry name" value="Claudin_TMEM179-179B"/>
    <property type="match status" value="1"/>
</dbReference>